<evidence type="ECO:0000313" key="4">
    <source>
        <dbReference type="Proteomes" id="UP000240259"/>
    </source>
</evidence>
<keyword evidence="4" id="KW-1185">Reference proteome</keyword>
<keyword evidence="2" id="KW-0812">Transmembrane</keyword>
<feature type="transmembrane region" description="Helical" evidence="2">
    <location>
        <begin position="39"/>
        <end position="58"/>
    </location>
</feature>
<keyword evidence="2" id="KW-1133">Transmembrane helix</keyword>
<gene>
    <name evidence="3" type="ORF">C9427_12555</name>
</gene>
<evidence type="ECO:0000256" key="1">
    <source>
        <dbReference type="SAM" id="MobiDB-lite"/>
    </source>
</evidence>
<sequence length="63" mass="6582">MTDENGRIAHDKAKPPPIDSLRQPPHGIGLHALGGRRGFVVAMGLIAALALGYLAGVWSEALP</sequence>
<dbReference type="OrthoDB" id="8081633at2"/>
<feature type="region of interest" description="Disordered" evidence="1">
    <location>
        <begin position="1"/>
        <end position="26"/>
    </location>
</feature>
<feature type="compositionally biased region" description="Basic and acidic residues" evidence="1">
    <location>
        <begin position="1"/>
        <end position="14"/>
    </location>
</feature>
<dbReference type="EMBL" id="PZJX01000026">
    <property type="protein sequence ID" value="PTE09950.1"/>
    <property type="molecule type" value="Genomic_DNA"/>
</dbReference>
<dbReference type="Proteomes" id="UP000240259">
    <property type="component" value="Unassembled WGS sequence"/>
</dbReference>
<dbReference type="RefSeq" id="WP_107649487.1">
    <property type="nucleotide sequence ID" value="NZ_PZJX01000026.1"/>
</dbReference>
<evidence type="ECO:0000256" key="2">
    <source>
        <dbReference type="SAM" id="Phobius"/>
    </source>
</evidence>
<dbReference type="AlphaFoldDB" id="A0A2T4IWC1"/>
<protein>
    <submittedName>
        <fullName evidence="3">Uncharacterized protein</fullName>
    </submittedName>
</protein>
<name>A0A2T4IWC1_9HYPH</name>
<evidence type="ECO:0000313" key="3">
    <source>
        <dbReference type="EMBL" id="PTE09950.1"/>
    </source>
</evidence>
<proteinExistence type="predicted"/>
<reference evidence="3 4" key="1">
    <citation type="submission" date="2018-03" db="EMBL/GenBank/DDBJ databases">
        <title>Genome sequence of the symbiotic type strain Mesorhizobium helmanticense CSLC115NT isolated from Lotus corniculatus nodules.</title>
        <authorList>
            <person name="Sannazzaro A.I."/>
            <person name="Torres Tejerizo G.A."/>
            <person name="Dip D."/>
            <person name="Caballero M."/>
            <person name="Pistorio M."/>
            <person name="Estrella M.J."/>
        </authorList>
    </citation>
    <scope>NUCLEOTIDE SEQUENCE [LARGE SCALE GENOMIC DNA]</scope>
    <source>
        <strain evidence="3 4">CSLC115N</strain>
    </source>
</reference>
<comment type="caution">
    <text evidence="3">The sequence shown here is derived from an EMBL/GenBank/DDBJ whole genome shotgun (WGS) entry which is preliminary data.</text>
</comment>
<keyword evidence="2" id="KW-0472">Membrane</keyword>
<organism evidence="3 4">
    <name type="scientific">Mesorhizobium helmanticense</name>
    <dbReference type="NCBI Taxonomy" id="1776423"/>
    <lineage>
        <taxon>Bacteria</taxon>
        <taxon>Pseudomonadati</taxon>
        <taxon>Pseudomonadota</taxon>
        <taxon>Alphaproteobacteria</taxon>
        <taxon>Hyphomicrobiales</taxon>
        <taxon>Phyllobacteriaceae</taxon>
        <taxon>Mesorhizobium</taxon>
    </lineage>
</organism>
<accession>A0A2T4IWC1</accession>